<dbReference type="OrthoDB" id="368857at2"/>
<reference evidence="2 3" key="1">
    <citation type="submission" date="2017-03" db="EMBL/GenBank/DDBJ databases">
        <title>Draft Genome sequence of Marispirochaeta sp. strain JC444.</title>
        <authorList>
            <person name="Shivani Y."/>
            <person name="Subhash Y."/>
            <person name="Sasikala C."/>
            <person name="Ramana C."/>
        </authorList>
    </citation>
    <scope>NUCLEOTIDE SEQUENCE [LARGE SCALE GENOMIC DNA]</scope>
    <source>
        <strain evidence="2 3">JC444</strain>
    </source>
</reference>
<name>A0A1Y1S362_9SPIO</name>
<dbReference type="Gene3D" id="2.40.160.50">
    <property type="entry name" value="membrane protein fhac: a member of the omp85/tpsb transporter family"/>
    <property type="match status" value="1"/>
</dbReference>
<keyword evidence="1" id="KW-0732">Signal</keyword>
<comment type="caution">
    <text evidence="2">The sequence shown here is derived from an EMBL/GenBank/DDBJ whole genome shotgun (WGS) entry which is preliminary data.</text>
</comment>
<dbReference type="RefSeq" id="WP_083047407.1">
    <property type="nucleotide sequence ID" value="NZ_MWQY01000001.1"/>
</dbReference>
<protein>
    <recommendedName>
        <fullName evidence="4">Bacterial surface antigen (D15) domain-containing protein</fullName>
    </recommendedName>
</protein>
<sequence>MRTAFRLYPGIALLLILTSGLFAQAPEPGSSEGPYMVEEINYHIDGITRKGALMKELGDLRTGISFQSENELQNFIAEQRQLLLNLRQLKESSRIEYSVGEKTGGHYPVRLDIYTEDSWNIIVLPIPEYDSNNGFSLTLKYRDLNLFGTLERFALDVAWERQDGDTNNRLELEFILPFQWLEHQWHWDTAAYWEYTAGEHDLESYTSVGVDLPIKDYTPTLSFRESYNYESTDIDKNWITSRLELAEDFSTGLFLPGFGQFIYTPGIYTEIDYKFDKPISREKEGPGIGYGQLLTAGQVDWIGNFRKGVDLRIENTNTWNLQHLYWNRDARASLSGFYPLPFRILFWPFMVSGRVAGFAEFDGEFEEEAASYIRGIRDLKMGEAVEYGGFINTDLTMRAFTIPDFVEGQGSVFFDAGWVKEQDTAFDPDKHFKMGLGLEAIGFPFFARGYYIRTSLGIDLKAVIDQGDWGGENYELFIVLGHHY</sequence>
<feature type="chain" id="PRO_5012914647" description="Bacterial surface antigen (D15) domain-containing protein" evidence="1">
    <location>
        <begin position="26"/>
        <end position="484"/>
    </location>
</feature>
<organism evidence="2 3">
    <name type="scientific">Marispirochaeta aestuarii</name>
    <dbReference type="NCBI Taxonomy" id="1963862"/>
    <lineage>
        <taxon>Bacteria</taxon>
        <taxon>Pseudomonadati</taxon>
        <taxon>Spirochaetota</taxon>
        <taxon>Spirochaetia</taxon>
        <taxon>Spirochaetales</taxon>
        <taxon>Spirochaetaceae</taxon>
        <taxon>Marispirochaeta</taxon>
    </lineage>
</organism>
<dbReference type="STRING" id="1963862.B4O97_00955"/>
<proteinExistence type="predicted"/>
<feature type="signal peptide" evidence="1">
    <location>
        <begin position="1"/>
        <end position="25"/>
    </location>
</feature>
<keyword evidence="3" id="KW-1185">Reference proteome</keyword>
<evidence type="ECO:0000313" key="3">
    <source>
        <dbReference type="Proteomes" id="UP000192343"/>
    </source>
</evidence>
<evidence type="ECO:0000256" key="1">
    <source>
        <dbReference type="SAM" id="SignalP"/>
    </source>
</evidence>
<gene>
    <name evidence="2" type="ORF">B4O97_00955</name>
</gene>
<evidence type="ECO:0008006" key="4">
    <source>
        <dbReference type="Google" id="ProtNLM"/>
    </source>
</evidence>
<accession>A0A1Y1S362</accession>
<dbReference type="EMBL" id="MWQY01000001">
    <property type="protein sequence ID" value="ORC38357.1"/>
    <property type="molecule type" value="Genomic_DNA"/>
</dbReference>
<evidence type="ECO:0000313" key="2">
    <source>
        <dbReference type="EMBL" id="ORC38357.1"/>
    </source>
</evidence>
<dbReference type="AlphaFoldDB" id="A0A1Y1S362"/>
<dbReference type="Proteomes" id="UP000192343">
    <property type="component" value="Unassembled WGS sequence"/>
</dbReference>